<gene>
    <name evidence="1" type="ORF">TNCV_4724371</name>
</gene>
<protein>
    <submittedName>
        <fullName evidence="1">Uncharacterized protein</fullName>
    </submittedName>
</protein>
<dbReference type="EMBL" id="BMAU01021387">
    <property type="protein sequence ID" value="GFY29309.1"/>
    <property type="molecule type" value="Genomic_DNA"/>
</dbReference>
<keyword evidence="2" id="KW-1185">Reference proteome</keyword>
<name>A0A8X6W7F8_TRICX</name>
<evidence type="ECO:0000313" key="2">
    <source>
        <dbReference type="Proteomes" id="UP000887159"/>
    </source>
</evidence>
<sequence length="139" mass="15883">MAPRLRRAKGADHITARVTNEGRFVLSTFRSERTNEASTLTITPKRSSSRDVGSLNGSIQHCRYRAYRLPCSQNLFLRNNSHSLYIYLVQKIIQKSSGVEIVSPRFIQHFERLIRGCRGRNTEFDVAPCSKDDIAKPDE</sequence>
<proteinExistence type="predicted"/>
<evidence type="ECO:0000313" key="1">
    <source>
        <dbReference type="EMBL" id="GFY29309.1"/>
    </source>
</evidence>
<dbReference type="AlphaFoldDB" id="A0A8X6W7F8"/>
<comment type="caution">
    <text evidence="1">The sequence shown here is derived from an EMBL/GenBank/DDBJ whole genome shotgun (WGS) entry which is preliminary data.</text>
</comment>
<organism evidence="1 2">
    <name type="scientific">Trichonephila clavipes</name>
    <name type="common">Golden silk orbweaver</name>
    <name type="synonym">Nephila clavipes</name>
    <dbReference type="NCBI Taxonomy" id="2585209"/>
    <lineage>
        <taxon>Eukaryota</taxon>
        <taxon>Metazoa</taxon>
        <taxon>Ecdysozoa</taxon>
        <taxon>Arthropoda</taxon>
        <taxon>Chelicerata</taxon>
        <taxon>Arachnida</taxon>
        <taxon>Araneae</taxon>
        <taxon>Araneomorphae</taxon>
        <taxon>Entelegynae</taxon>
        <taxon>Araneoidea</taxon>
        <taxon>Nephilidae</taxon>
        <taxon>Trichonephila</taxon>
    </lineage>
</organism>
<accession>A0A8X6W7F8</accession>
<dbReference type="Proteomes" id="UP000887159">
    <property type="component" value="Unassembled WGS sequence"/>
</dbReference>
<reference evidence="1" key="1">
    <citation type="submission" date="2020-08" db="EMBL/GenBank/DDBJ databases">
        <title>Multicomponent nature underlies the extraordinary mechanical properties of spider dragline silk.</title>
        <authorList>
            <person name="Kono N."/>
            <person name="Nakamura H."/>
            <person name="Mori M."/>
            <person name="Yoshida Y."/>
            <person name="Ohtoshi R."/>
            <person name="Malay A.D."/>
            <person name="Moran D.A.P."/>
            <person name="Tomita M."/>
            <person name="Numata K."/>
            <person name="Arakawa K."/>
        </authorList>
    </citation>
    <scope>NUCLEOTIDE SEQUENCE</scope>
</reference>